<reference evidence="2" key="1">
    <citation type="journal article" date="2020" name="G3 (Bethesda)">
        <title>High-Quality Assemblies for Three Invasive Social Wasps from the &lt;i&gt;Vespula&lt;/i&gt; Genus.</title>
        <authorList>
            <person name="Harrop T.W.R."/>
            <person name="Guhlin J."/>
            <person name="McLaughlin G.M."/>
            <person name="Permina E."/>
            <person name="Stockwell P."/>
            <person name="Gilligan J."/>
            <person name="Le Lec M.F."/>
            <person name="Gruber M.A.M."/>
            <person name="Quinn O."/>
            <person name="Lovegrove M."/>
            <person name="Duncan E.J."/>
            <person name="Remnant E.J."/>
            <person name="Van Eeckhoven J."/>
            <person name="Graham B."/>
            <person name="Knapp R.A."/>
            <person name="Langford K.W."/>
            <person name="Kronenberg Z."/>
            <person name="Press M.O."/>
            <person name="Eacker S.M."/>
            <person name="Wilson-Rankin E.E."/>
            <person name="Purcell J."/>
            <person name="Lester P.J."/>
            <person name="Dearden P.K."/>
        </authorList>
    </citation>
    <scope>NUCLEOTIDE SEQUENCE</scope>
    <source>
        <strain evidence="2">Volc-1</strain>
    </source>
</reference>
<feature type="region of interest" description="Disordered" evidence="1">
    <location>
        <begin position="21"/>
        <end position="93"/>
    </location>
</feature>
<dbReference type="EMBL" id="JACSDY010000021">
    <property type="protein sequence ID" value="KAF7394247.1"/>
    <property type="molecule type" value="Genomic_DNA"/>
</dbReference>
<evidence type="ECO:0000313" key="3">
    <source>
        <dbReference type="Proteomes" id="UP000600918"/>
    </source>
</evidence>
<comment type="caution">
    <text evidence="2">The sequence shown here is derived from an EMBL/GenBank/DDBJ whole genome shotgun (WGS) entry which is preliminary data.</text>
</comment>
<feature type="compositionally biased region" description="Acidic residues" evidence="1">
    <location>
        <begin position="45"/>
        <end position="75"/>
    </location>
</feature>
<name>A0A834N2T9_VESPE</name>
<evidence type="ECO:0000313" key="2">
    <source>
        <dbReference type="EMBL" id="KAF7394247.1"/>
    </source>
</evidence>
<gene>
    <name evidence="2" type="ORF">H0235_016842</name>
</gene>
<dbReference type="Proteomes" id="UP000600918">
    <property type="component" value="Unassembled WGS sequence"/>
</dbReference>
<keyword evidence="3" id="KW-1185">Reference proteome</keyword>
<proteinExistence type="predicted"/>
<accession>A0A834N2T9</accession>
<organism evidence="2 3">
    <name type="scientific">Vespula pensylvanica</name>
    <name type="common">Western yellow jacket</name>
    <name type="synonym">Wasp</name>
    <dbReference type="NCBI Taxonomy" id="30213"/>
    <lineage>
        <taxon>Eukaryota</taxon>
        <taxon>Metazoa</taxon>
        <taxon>Ecdysozoa</taxon>
        <taxon>Arthropoda</taxon>
        <taxon>Hexapoda</taxon>
        <taxon>Insecta</taxon>
        <taxon>Pterygota</taxon>
        <taxon>Neoptera</taxon>
        <taxon>Endopterygota</taxon>
        <taxon>Hymenoptera</taxon>
        <taxon>Apocrita</taxon>
        <taxon>Aculeata</taxon>
        <taxon>Vespoidea</taxon>
        <taxon>Vespidae</taxon>
        <taxon>Vespinae</taxon>
        <taxon>Vespula</taxon>
    </lineage>
</organism>
<protein>
    <submittedName>
        <fullName evidence="2">Uncharacterized protein</fullName>
    </submittedName>
</protein>
<dbReference type="AlphaFoldDB" id="A0A834N2T9"/>
<sequence>MIGRWDRVYLKPWYLQPKAKSENVRKLRNPNRPQLLDLIGRKEEEKEEKEKEEDEEDEDEEMEKEEEEEEEEEEERVEKGDAAGPFLSMVLCR</sequence>
<evidence type="ECO:0000256" key="1">
    <source>
        <dbReference type="SAM" id="MobiDB-lite"/>
    </source>
</evidence>